<name>A0A1A9ZLY5_GLOPL</name>
<sequence>MSTHSRQRNWCKKYNVDTKSTWELGLYSLALNFGFLKTTTRSSLSGREFNNYVYKTTIIILLKNSLITSISPNAVGNSGFVCRSVATKESYSSYFNVTYGRLCLDLYLIKDISIVKAATAVIERDDNVGLRSSSKENIGKRGRHPQAEAGSKDGQDVRSKTYKFSLN</sequence>
<proteinExistence type="predicted"/>
<dbReference type="VEuPathDB" id="VectorBase:GPAI018755"/>
<evidence type="ECO:0000256" key="1">
    <source>
        <dbReference type="SAM" id="MobiDB-lite"/>
    </source>
</evidence>
<feature type="compositionally biased region" description="Basic and acidic residues" evidence="1">
    <location>
        <begin position="150"/>
        <end position="159"/>
    </location>
</feature>
<protein>
    <submittedName>
        <fullName evidence="2">Uncharacterized protein</fullName>
    </submittedName>
</protein>
<reference evidence="3" key="1">
    <citation type="submission" date="2014-03" db="EMBL/GenBank/DDBJ databases">
        <authorList>
            <person name="Aksoy S."/>
            <person name="Warren W."/>
            <person name="Wilson R.K."/>
        </authorList>
    </citation>
    <scope>NUCLEOTIDE SEQUENCE [LARGE SCALE GENOMIC DNA]</scope>
    <source>
        <strain evidence="3">IAEA</strain>
    </source>
</reference>
<dbReference type="AlphaFoldDB" id="A0A1A9ZLY5"/>
<accession>A0A1A9ZLY5</accession>
<dbReference type="EnsemblMetazoa" id="GPAI018755-RA">
    <property type="protein sequence ID" value="GPAI018755-PA"/>
    <property type="gene ID" value="GPAI018755"/>
</dbReference>
<organism evidence="2 3">
    <name type="scientific">Glossina pallidipes</name>
    <name type="common">Tsetse fly</name>
    <dbReference type="NCBI Taxonomy" id="7398"/>
    <lineage>
        <taxon>Eukaryota</taxon>
        <taxon>Metazoa</taxon>
        <taxon>Ecdysozoa</taxon>
        <taxon>Arthropoda</taxon>
        <taxon>Hexapoda</taxon>
        <taxon>Insecta</taxon>
        <taxon>Pterygota</taxon>
        <taxon>Neoptera</taxon>
        <taxon>Endopterygota</taxon>
        <taxon>Diptera</taxon>
        <taxon>Brachycera</taxon>
        <taxon>Muscomorpha</taxon>
        <taxon>Hippoboscoidea</taxon>
        <taxon>Glossinidae</taxon>
        <taxon>Glossina</taxon>
    </lineage>
</organism>
<evidence type="ECO:0000313" key="2">
    <source>
        <dbReference type="EnsemblMetazoa" id="GPAI018755-PA"/>
    </source>
</evidence>
<evidence type="ECO:0000313" key="3">
    <source>
        <dbReference type="Proteomes" id="UP000092445"/>
    </source>
</evidence>
<reference evidence="2" key="2">
    <citation type="submission" date="2020-05" db="UniProtKB">
        <authorList>
            <consortium name="EnsemblMetazoa"/>
        </authorList>
    </citation>
    <scope>IDENTIFICATION</scope>
    <source>
        <strain evidence="2">IAEA</strain>
    </source>
</reference>
<keyword evidence="3" id="KW-1185">Reference proteome</keyword>
<feature type="region of interest" description="Disordered" evidence="1">
    <location>
        <begin position="131"/>
        <end position="167"/>
    </location>
</feature>
<dbReference type="Proteomes" id="UP000092445">
    <property type="component" value="Unassembled WGS sequence"/>
</dbReference>